<name>A0A327SYY1_9SPHI</name>
<dbReference type="SUPFAM" id="SSF51182">
    <property type="entry name" value="RmlC-like cupins"/>
    <property type="match status" value="1"/>
</dbReference>
<evidence type="ECO:0000313" key="2">
    <source>
        <dbReference type="Proteomes" id="UP000249754"/>
    </source>
</evidence>
<reference evidence="1 2" key="1">
    <citation type="submission" date="2018-06" db="EMBL/GenBank/DDBJ databases">
        <title>Genomic Encyclopedia of Archaeal and Bacterial Type Strains, Phase II (KMG-II): from individual species to whole genera.</title>
        <authorList>
            <person name="Goeker M."/>
        </authorList>
    </citation>
    <scope>NUCLEOTIDE SEQUENCE [LARGE SCALE GENOMIC DNA]</scope>
    <source>
        <strain evidence="1 2">DSM 14825</strain>
    </source>
</reference>
<dbReference type="CDD" id="cd07009">
    <property type="entry name" value="cupin_BLL0285-like"/>
    <property type="match status" value="1"/>
</dbReference>
<dbReference type="Gene3D" id="2.60.120.10">
    <property type="entry name" value="Jelly Rolls"/>
    <property type="match status" value="1"/>
</dbReference>
<dbReference type="AlphaFoldDB" id="A0A327SYY1"/>
<dbReference type="Proteomes" id="UP000249754">
    <property type="component" value="Unassembled WGS sequence"/>
</dbReference>
<evidence type="ECO:0000313" key="1">
    <source>
        <dbReference type="EMBL" id="RAJ33054.1"/>
    </source>
</evidence>
<sequence length="120" mass="13571">MIKAYLMYTGNDGDSHFKTGSIAEGALVKADHVLFKETPAHSSFDWHNDPIPQYVITLSGILEFTMKNGKTFVIHPGDILLATDHTGTGHKWRLLNDEPWKRIYAVFQEDAETHFIPDNS</sequence>
<gene>
    <name evidence="1" type="ORF">LY11_01744</name>
</gene>
<accession>A0A327SYY1</accession>
<dbReference type="InterPro" id="IPR011051">
    <property type="entry name" value="RmlC_Cupin_sf"/>
</dbReference>
<dbReference type="EMBL" id="QLLR01000005">
    <property type="protein sequence ID" value="RAJ33054.1"/>
    <property type="molecule type" value="Genomic_DNA"/>
</dbReference>
<evidence type="ECO:0008006" key="3">
    <source>
        <dbReference type="Google" id="ProtNLM"/>
    </source>
</evidence>
<dbReference type="RefSeq" id="WP_211321510.1">
    <property type="nucleotide sequence ID" value="NZ_QLLR01000005.1"/>
</dbReference>
<proteinExistence type="predicted"/>
<protein>
    <recommendedName>
        <fullName evidence="3">Cupin 2 conserved barrel domain-containing protein</fullName>
    </recommendedName>
</protein>
<dbReference type="InterPro" id="IPR014710">
    <property type="entry name" value="RmlC-like_jellyroll"/>
</dbReference>
<organism evidence="1 2">
    <name type="scientific">Pedobacter cryoconitis</name>
    <dbReference type="NCBI Taxonomy" id="188932"/>
    <lineage>
        <taxon>Bacteria</taxon>
        <taxon>Pseudomonadati</taxon>
        <taxon>Bacteroidota</taxon>
        <taxon>Sphingobacteriia</taxon>
        <taxon>Sphingobacteriales</taxon>
        <taxon>Sphingobacteriaceae</taxon>
        <taxon>Pedobacter</taxon>
    </lineage>
</organism>
<comment type="caution">
    <text evidence="1">The sequence shown here is derived from an EMBL/GenBank/DDBJ whole genome shotgun (WGS) entry which is preliminary data.</text>
</comment>